<accession>A0ABS8UQ21</accession>
<proteinExistence type="predicted"/>
<evidence type="ECO:0000313" key="1">
    <source>
        <dbReference type="EMBL" id="MCD9560187.1"/>
    </source>
</evidence>
<sequence length="139" mass="15211">MKSIALSYVSYAISFIFFHRSSYVQILGAEEQQAQPSPQEASGCFMIQQTGQALCPTFPAEAADIIAALKTRGQDELLNETLQLANAMKKAEEKIGSPACTALDREIDLTTFVQKYKNWDAVTTNVPSHILLLQASLVA</sequence>
<name>A0ABS8UQ21_DATST</name>
<dbReference type="Proteomes" id="UP000823775">
    <property type="component" value="Unassembled WGS sequence"/>
</dbReference>
<protein>
    <submittedName>
        <fullName evidence="1">Uncharacterized protein</fullName>
    </submittedName>
</protein>
<dbReference type="EMBL" id="JACEIK010002282">
    <property type="protein sequence ID" value="MCD9560187.1"/>
    <property type="molecule type" value="Genomic_DNA"/>
</dbReference>
<gene>
    <name evidence="1" type="ORF">HAX54_018684</name>
</gene>
<evidence type="ECO:0000313" key="2">
    <source>
        <dbReference type="Proteomes" id="UP000823775"/>
    </source>
</evidence>
<keyword evidence="2" id="KW-1185">Reference proteome</keyword>
<comment type="caution">
    <text evidence="1">The sequence shown here is derived from an EMBL/GenBank/DDBJ whole genome shotgun (WGS) entry which is preliminary data.</text>
</comment>
<organism evidence="1 2">
    <name type="scientific">Datura stramonium</name>
    <name type="common">Jimsonweed</name>
    <name type="synonym">Common thornapple</name>
    <dbReference type="NCBI Taxonomy" id="4076"/>
    <lineage>
        <taxon>Eukaryota</taxon>
        <taxon>Viridiplantae</taxon>
        <taxon>Streptophyta</taxon>
        <taxon>Embryophyta</taxon>
        <taxon>Tracheophyta</taxon>
        <taxon>Spermatophyta</taxon>
        <taxon>Magnoliopsida</taxon>
        <taxon>eudicotyledons</taxon>
        <taxon>Gunneridae</taxon>
        <taxon>Pentapetalae</taxon>
        <taxon>asterids</taxon>
        <taxon>lamiids</taxon>
        <taxon>Solanales</taxon>
        <taxon>Solanaceae</taxon>
        <taxon>Solanoideae</taxon>
        <taxon>Datureae</taxon>
        <taxon>Datura</taxon>
    </lineage>
</organism>
<reference evidence="1 2" key="1">
    <citation type="journal article" date="2021" name="BMC Genomics">
        <title>Datura genome reveals duplications of psychoactive alkaloid biosynthetic genes and high mutation rate following tissue culture.</title>
        <authorList>
            <person name="Rajewski A."/>
            <person name="Carter-House D."/>
            <person name="Stajich J."/>
            <person name="Litt A."/>
        </authorList>
    </citation>
    <scope>NUCLEOTIDE SEQUENCE [LARGE SCALE GENOMIC DNA]</scope>
    <source>
        <strain evidence="1">AR-01</strain>
    </source>
</reference>